<reference evidence="1 2" key="1">
    <citation type="journal article" date="2021" name="BMC Genomics">
        <title>Datura genome reveals duplications of psychoactive alkaloid biosynthetic genes and high mutation rate following tissue culture.</title>
        <authorList>
            <person name="Rajewski A."/>
            <person name="Carter-House D."/>
            <person name="Stajich J."/>
            <person name="Litt A."/>
        </authorList>
    </citation>
    <scope>NUCLEOTIDE SEQUENCE [LARGE SCALE GENOMIC DNA]</scope>
    <source>
        <strain evidence="1">AR-01</strain>
    </source>
</reference>
<keyword evidence="2" id="KW-1185">Reference proteome</keyword>
<feature type="non-terminal residue" evidence="1">
    <location>
        <position position="58"/>
    </location>
</feature>
<evidence type="ECO:0000313" key="2">
    <source>
        <dbReference type="Proteomes" id="UP000823775"/>
    </source>
</evidence>
<sequence>KIEIYEHERLTGGHTGEPPIQKCVPLVNCRELGSILSAKGKVAEHRLNSVNSWCNADR</sequence>
<protein>
    <submittedName>
        <fullName evidence="1">Uncharacterized protein</fullName>
    </submittedName>
</protein>
<proteinExistence type="predicted"/>
<dbReference type="Proteomes" id="UP000823775">
    <property type="component" value="Unassembled WGS sequence"/>
</dbReference>
<gene>
    <name evidence="1" type="ORF">HAX54_039119</name>
</gene>
<dbReference type="EMBL" id="JACEIK010005393">
    <property type="protein sequence ID" value="MCE0481401.1"/>
    <property type="molecule type" value="Genomic_DNA"/>
</dbReference>
<accession>A0ABS8VP13</accession>
<evidence type="ECO:0000313" key="1">
    <source>
        <dbReference type="EMBL" id="MCE0481401.1"/>
    </source>
</evidence>
<feature type="non-terminal residue" evidence="1">
    <location>
        <position position="1"/>
    </location>
</feature>
<name>A0ABS8VP13_DATST</name>
<organism evidence="1 2">
    <name type="scientific">Datura stramonium</name>
    <name type="common">Jimsonweed</name>
    <name type="synonym">Common thornapple</name>
    <dbReference type="NCBI Taxonomy" id="4076"/>
    <lineage>
        <taxon>Eukaryota</taxon>
        <taxon>Viridiplantae</taxon>
        <taxon>Streptophyta</taxon>
        <taxon>Embryophyta</taxon>
        <taxon>Tracheophyta</taxon>
        <taxon>Spermatophyta</taxon>
        <taxon>Magnoliopsida</taxon>
        <taxon>eudicotyledons</taxon>
        <taxon>Gunneridae</taxon>
        <taxon>Pentapetalae</taxon>
        <taxon>asterids</taxon>
        <taxon>lamiids</taxon>
        <taxon>Solanales</taxon>
        <taxon>Solanaceae</taxon>
        <taxon>Solanoideae</taxon>
        <taxon>Datureae</taxon>
        <taxon>Datura</taxon>
    </lineage>
</organism>
<comment type="caution">
    <text evidence="1">The sequence shown here is derived from an EMBL/GenBank/DDBJ whole genome shotgun (WGS) entry which is preliminary data.</text>
</comment>